<dbReference type="InterPro" id="IPR001214">
    <property type="entry name" value="SET_dom"/>
</dbReference>
<gene>
    <name evidence="2" type="ORF">KP509_36G043500</name>
</gene>
<dbReference type="AlphaFoldDB" id="A0A8T2QD22"/>
<dbReference type="InterPro" id="IPR053209">
    <property type="entry name" value="Gramillin-biosynth_MTr"/>
</dbReference>
<dbReference type="PANTHER" id="PTHR47643:SF2">
    <property type="entry name" value="TPR DOMAIN PROTEIN (AFU_ORTHOLOGUE AFUA_5G12710)"/>
    <property type="match status" value="1"/>
</dbReference>
<comment type="caution">
    <text evidence="2">The sequence shown here is derived from an EMBL/GenBank/DDBJ whole genome shotgun (WGS) entry which is preliminary data.</text>
</comment>
<dbReference type="SUPFAM" id="SSF82199">
    <property type="entry name" value="SET domain"/>
    <property type="match status" value="1"/>
</dbReference>
<dbReference type="Pfam" id="PF00856">
    <property type="entry name" value="SET"/>
    <property type="match status" value="1"/>
</dbReference>
<name>A0A8T2QD22_CERRI</name>
<evidence type="ECO:0000259" key="1">
    <source>
        <dbReference type="PROSITE" id="PS50280"/>
    </source>
</evidence>
<dbReference type="PANTHER" id="PTHR47643">
    <property type="entry name" value="TPR DOMAIN PROTEIN (AFU_ORTHOLOGUE AFUA_5G12710)"/>
    <property type="match status" value="1"/>
</dbReference>
<dbReference type="EMBL" id="CM035441">
    <property type="protein sequence ID" value="KAH7281363.1"/>
    <property type="molecule type" value="Genomic_DNA"/>
</dbReference>
<evidence type="ECO:0000313" key="2">
    <source>
        <dbReference type="EMBL" id="KAH7281363.1"/>
    </source>
</evidence>
<feature type="domain" description="SET" evidence="1">
    <location>
        <begin position="1"/>
        <end position="47"/>
    </location>
</feature>
<dbReference type="CDD" id="cd20071">
    <property type="entry name" value="SET_SMYD"/>
    <property type="match status" value="1"/>
</dbReference>
<keyword evidence="3" id="KW-1185">Reference proteome</keyword>
<protein>
    <recommendedName>
        <fullName evidence="1">SET domain-containing protein</fullName>
    </recommendedName>
</protein>
<dbReference type="Proteomes" id="UP000825935">
    <property type="component" value="Chromosome 36"/>
</dbReference>
<sequence length="241" mass="27501">MMTNSYTSFVNHSCVPNACWMKIGEDALFVRAARHLRKGEEVTTSYLLRLPTAPLPMRAAGLRTLGFKCSCPRCLFEESIERFTEMSTLPEWLYIIAHQISSYEVAAESFMECEMLQGICGKGIKKLEWGLKNLISLSDNEGKQQWMRCSFWAFYILDMLDCAFQRRSTLMRDMETLVRAVHHTMGASEDLLLLVRKLVRRGVIQSPPVEAILAPMSVCLYGKLPSSSLKKLNDLRISMEE</sequence>
<organism evidence="2 3">
    <name type="scientific">Ceratopteris richardii</name>
    <name type="common">Triangle waterfern</name>
    <dbReference type="NCBI Taxonomy" id="49495"/>
    <lineage>
        <taxon>Eukaryota</taxon>
        <taxon>Viridiplantae</taxon>
        <taxon>Streptophyta</taxon>
        <taxon>Embryophyta</taxon>
        <taxon>Tracheophyta</taxon>
        <taxon>Polypodiopsida</taxon>
        <taxon>Polypodiidae</taxon>
        <taxon>Polypodiales</taxon>
        <taxon>Pteridineae</taxon>
        <taxon>Pteridaceae</taxon>
        <taxon>Parkerioideae</taxon>
        <taxon>Ceratopteris</taxon>
    </lineage>
</organism>
<proteinExistence type="predicted"/>
<dbReference type="Gene3D" id="2.170.270.10">
    <property type="entry name" value="SET domain"/>
    <property type="match status" value="1"/>
</dbReference>
<accession>A0A8T2QD22</accession>
<reference evidence="2" key="1">
    <citation type="submission" date="2021-08" db="EMBL/GenBank/DDBJ databases">
        <title>WGS assembly of Ceratopteris richardii.</title>
        <authorList>
            <person name="Marchant D.B."/>
            <person name="Chen G."/>
            <person name="Jenkins J."/>
            <person name="Shu S."/>
            <person name="Leebens-Mack J."/>
            <person name="Grimwood J."/>
            <person name="Schmutz J."/>
            <person name="Soltis P."/>
            <person name="Soltis D."/>
            <person name="Chen Z.-H."/>
        </authorList>
    </citation>
    <scope>NUCLEOTIDE SEQUENCE</scope>
    <source>
        <strain evidence="2">Whitten #5841</strain>
        <tissue evidence="2">Leaf</tissue>
    </source>
</reference>
<dbReference type="PROSITE" id="PS50280">
    <property type="entry name" value="SET"/>
    <property type="match status" value="1"/>
</dbReference>
<evidence type="ECO:0000313" key="3">
    <source>
        <dbReference type="Proteomes" id="UP000825935"/>
    </source>
</evidence>
<dbReference type="InterPro" id="IPR046341">
    <property type="entry name" value="SET_dom_sf"/>
</dbReference>
<dbReference type="OrthoDB" id="1028014at2759"/>